<feature type="signal peptide" evidence="1">
    <location>
        <begin position="1"/>
        <end position="28"/>
    </location>
</feature>
<keyword evidence="1" id="KW-0732">Signal</keyword>
<keyword evidence="3" id="KW-1185">Reference proteome</keyword>
<name>A0A926NBR2_9BACL</name>
<evidence type="ECO:0000313" key="3">
    <source>
        <dbReference type="Proteomes" id="UP000661691"/>
    </source>
</evidence>
<gene>
    <name evidence="2" type="ORF">IC620_13265</name>
</gene>
<accession>A0A926NBR2</accession>
<comment type="caution">
    <text evidence="2">The sequence shown here is derived from an EMBL/GenBank/DDBJ whole genome shotgun (WGS) entry which is preliminary data.</text>
</comment>
<proteinExistence type="predicted"/>
<evidence type="ECO:0000313" key="2">
    <source>
        <dbReference type="EMBL" id="MBD1373317.1"/>
    </source>
</evidence>
<protein>
    <submittedName>
        <fullName evidence="2">Uncharacterized protein</fullName>
    </submittedName>
</protein>
<dbReference type="EMBL" id="JACXAH010000022">
    <property type="protein sequence ID" value="MBD1373317.1"/>
    <property type="molecule type" value="Genomic_DNA"/>
</dbReference>
<dbReference type="Proteomes" id="UP000661691">
    <property type="component" value="Unassembled WGS sequence"/>
</dbReference>
<reference evidence="2" key="1">
    <citation type="submission" date="2020-09" db="EMBL/GenBank/DDBJ databases">
        <title>A novel bacterium of genus Hazenella, isolated from South China Sea.</title>
        <authorList>
            <person name="Huang H."/>
            <person name="Mo K."/>
            <person name="Hu Y."/>
        </authorList>
    </citation>
    <scope>NUCLEOTIDE SEQUENCE</scope>
    <source>
        <strain evidence="2">IB182357</strain>
    </source>
</reference>
<feature type="chain" id="PRO_5037886608" evidence="1">
    <location>
        <begin position="29"/>
        <end position="165"/>
    </location>
</feature>
<dbReference type="RefSeq" id="WP_191142440.1">
    <property type="nucleotide sequence ID" value="NZ_JACXAH010000022.1"/>
</dbReference>
<sequence length="165" mass="18484">MKIKLVMKFISLLLVFGLLIPVPTQVHADIEEWSRTSDSTYIWETVSPGDSFISSFSSDLIFQSNVDMVIYDYDTEAVLDYEPEILQVEFINNTNDGILPTYMNFSDSLALGYPVEWALSPLFSKAIKFVDTDNLSSTGEVRVRITNTGSKTIGVEGYLYGLLSP</sequence>
<evidence type="ECO:0000256" key="1">
    <source>
        <dbReference type="SAM" id="SignalP"/>
    </source>
</evidence>
<dbReference type="AlphaFoldDB" id="A0A926NBR2"/>
<organism evidence="2 3">
    <name type="scientific">Polycladospora coralii</name>
    <dbReference type="NCBI Taxonomy" id="2771432"/>
    <lineage>
        <taxon>Bacteria</taxon>
        <taxon>Bacillati</taxon>
        <taxon>Bacillota</taxon>
        <taxon>Bacilli</taxon>
        <taxon>Bacillales</taxon>
        <taxon>Thermoactinomycetaceae</taxon>
        <taxon>Polycladospora</taxon>
    </lineage>
</organism>